<dbReference type="EMBL" id="KN817654">
    <property type="protein sequence ID" value="KJA15085.1"/>
    <property type="molecule type" value="Genomic_DNA"/>
</dbReference>
<evidence type="ECO:0000256" key="1">
    <source>
        <dbReference type="SAM" id="MobiDB-lite"/>
    </source>
</evidence>
<feature type="region of interest" description="Disordered" evidence="1">
    <location>
        <begin position="247"/>
        <end position="299"/>
    </location>
</feature>
<name>A0A0D2P3G7_HYPSF</name>
<reference evidence="3" key="1">
    <citation type="submission" date="2014-04" db="EMBL/GenBank/DDBJ databases">
        <title>Evolutionary Origins and Diversification of the Mycorrhizal Mutualists.</title>
        <authorList>
            <consortium name="DOE Joint Genome Institute"/>
            <consortium name="Mycorrhizal Genomics Consortium"/>
            <person name="Kohler A."/>
            <person name="Kuo A."/>
            <person name="Nagy L.G."/>
            <person name="Floudas D."/>
            <person name="Copeland A."/>
            <person name="Barry K.W."/>
            <person name="Cichocki N."/>
            <person name="Veneault-Fourrey C."/>
            <person name="LaButti K."/>
            <person name="Lindquist E.A."/>
            <person name="Lipzen A."/>
            <person name="Lundell T."/>
            <person name="Morin E."/>
            <person name="Murat C."/>
            <person name="Riley R."/>
            <person name="Ohm R."/>
            <person name="Sun H."/>
            <person name="Tunlid A."/>
            <person name="Henrissat B."/>
            <person name="Grigoriev I.V."/>
            <person name="Hibbett D.S."/>
            <person name="Martin F."/>
        </authorList>
    </citation>
    <scope>NUCLEOTIDE SEQUENCE [LARGE SCALE GENOMIC DNA]</scope>
    <source>
        <strain evidence="3">FD-334 SS-4</strain>
    </source>
</reference>
<proteinExistence type="predicted"/>
<dbReference type="AlphaFoldDB" id="A0A0D2P3G7"/>
<keyword evidence="3" id="KW-1185">Reference proteome</keyword>
<dbReference type="Proteomes" id="UP000054270">
    <property type="component" value="Unassembled WGS sequence"/>
</dbReference>
<accession>A0A0D2P3G7</accession>
<protein>
    <submittedName>
        <fullName evidence="2">Uncharacterized protein</fullName>
    </submittedName>
</protein>
<evidence type="ECO:0000313" key="3">
    <source>
        <dbReference type="Proteomes" id="UP000054270"/>
    </source>
</evidence>
<organism evidence="2 3">
    <name type="scientific">Hypholoma sublateritium (strain FD-334 SS-4)</name>
    <dbReference type="NCBI Taxonomy" id="945553"/>
    <lineage>
        <taxon>Eukaryota</taxon>
        <taxon>Fungi</taxon>
        <taxon>Dikarya</taxon>
        <taxon>Basidiomycota</taxon>
        <taxon>Agaricomycotina</taxon>
        <taxon>Agaricomycetes</taxon>
        <taxon>Agaricomycetidae</taxon>
        <taxon>Agaricales</taxon>
        <taxon>Agaricineae</taxon>
        <taxon>Strophariaceae</taxon>
        <taxon>Hypholoma</taxon>
    </lineage>
</organism>
<sequence length="299" mass="31910">MENQATHIRRIIRAVGDHASAAQHPPALSMPLKRLLQISSVSGMNKGETHYRCLAHAVGDPPCSCASPTGATAVHAHASQHAQVAMQHKHPAKCQKRTRDGETRDALSLRPRAVGDPALPHAHRPPRAAHGVSYYLAHSIEPRLAPCTTRALGGACQRTTLHSARGAHHTRDAVSRTVVDAGLEGVRRKGLERSMGAAGAREGARVAINRRASGGVRRCRKTAYLGGGTCQDRGQYRCPAYARPIGAGGGLVNGTSAERAGRRTGKRTACAARPRRRQPRTAPPSTPRSVIDDMMDQPT</sequence>
<evidence type="ECO:0000313" key="2">
    <source>
        <dbReference type="EMBL" id="KJA15085.1"/>
    </source>
</evidence>
<gene>
    <name evidence="2" type="ORF">HYPSUDRAFT_208148</name>
</gene>